<dbReference type="EMBL" id="CDNC01000023">
    <property type="protein sequence ID" value="CEM62185.1"/>
    <property type="molecule type" value="Genomic_DNA"/>
</dbReference>
<evidence type="ECO:0000313" key="2">
    <source>
        <dbReference type="Proteomes" id="UP000042527"/>
    </source>
</evidence>
<sequence>MYDGMKFWDAVNKGDYLELDDWNYVLIVHSEQRFKKTCGYEY</sequence>
<name>A0A0B7GZ02_TREPH</name>
<accession>A0A0B7GZ02</accession>
<dbReference type="Proteomes" id="UP000042527">
    <property type="component" value="Unassembled WGS sequence"/>
</dbReference>
<reference evidence="2" key="1">
    <citation type="submission" date="2015-01" db="EMBL/GenBank/DDBJ databases">
        <authorList>
            <person name="Manzoor Shahid"/>
            <person name="Zubair Saima"/>
        </authorList>
    </citation>
    <scope>NUCLEOTIDE SEQUENCE [LARGE SCALE GENOMIC DNA]</scope>
    <source>
        <strain evidence="2">V1</strain>
    </source>
</reference>
<proteinExistence type="predicted"/>
<organism evidence="1 2">
    <name type="scientific">Treponema phagedenis</name>
    <dbReference type="NCBI Taxonomy" id="162"/>
    <lineage>
        <taxon>Bacteria</taxon>
        <taxon>Pseudomonadati</taxon>
        <taxon>Spirochaetota</taxon>
        <taxon>Spirochaetia</taxon>
        <taxon>Spirochaetales</taxon>
        <taxon>Treponemataceae</taxon>
        <taxon>Treponema</taxon>
    </lineage>
</organism>
<protein>
    <submittedName>
        <fullName evidence="1">Uncharacterized protein</fullName>
    </submittedName>
</protein>
<evidence type="ECO:0000313" key="1">
    <source>
        <dbReference type="EMBL" id="CEM62185.1"/>
    </source>
</evidence>
<gene>
    <name evidence="1" type="ORF">TPHV1_30080</name>
</gene>
<dbReference type="AlphaFoldDB" id="A0A0B7GZ02"/>
<keyword evidence="2" id="KW-1185">Reference proteome</keyword>